<keyword evidence="4 5" id="KW-0472">Membrane</keyword>
<comment type="caution">
    <text evidence="6">The sequence shown here is derived from an EMBL/GenBank/DDBJ whole genome shotgun (WGS) entry which is preliminary data.</text>
</comment>
<dbReference type="GO" id="GO:0008168">
    <property type="term" value="F:methyltransferase activity"/>
    <property type="evidence" value="ECO:0007669"/>
    <property type="project" value="UniProtKB-KW"/>
</dbReference>
<evidence type="ECO:0000313" key="7">
    <source>
        <dbReference type="Proteomes" id="UP000231134"/>
    </source>
</evidence>
<keyword evidence="2 5" id="KW-0812">Transmembrane</keyword>
<feature type="transmembrane region" description="Helical" evidence="5">
    <location>
        <begin position="170"/>
        <end position="188"/>
    </location>
</feature>
<keyword evidence="6" id="KW-0489">Methyltransferase</keyword>
<protein>
    <submittedName>
        <fullName evidence="6">Protein-S-isoprenylcysteine O-methyltransferase Ste14</fullName>
    </submittedName>
</protein>
<dbReference type="GO" id="GO:0012505">
    <property type="term" value="C:endomembrane system"/>
    <property type="evidence" value="ECO:0007669"/>
    <property type="project" value="UniProtKB-SubCell"/>
</dbReference>
<comment type="subcellular location">
    <subcellularLocation>
        <location evidence="1">Endomembrane system</location>
        <topology evidence="1">Multi-pass membrane protein</topology>
    </subcellularLocation>
</comment>
<evidence type="ECO:0000256" key="5">
    <source>
        <dbReference type="SAM" id="Phobius"/>
    </source>
</evidence>
<feature type="transmembrane region" description="Helical" evidence="5">
    <location>
        <begin position="5"/>
        <end position="22"/>
    </location>
</feature>
<evidence type="ECO:0000256" key="1">
    <source>
        <dbReference type="ARBA" id="ARBA00004127"/>
    </source>
</evidence>
<dbReference type="OrthoDB" id="9809773at2"/>
<evidence type="ECO:0000256" key="2">
    <source>
        <dbReference type="ARBA" id="ARBA00022692"/>
    </source>
</evidence>
<dbReference type="InterPro" id="IPR007318">
    <property type="entry name" value="Phopholipid_MeTrfase"/>
</dbReference>
<dbReference type="AlphaFoldDB" id="A0A2M9A651"/>
<dbReference type="RefSeq" id="WP_100425192.1">
    <property type="nucleotide sequence ID" value="NZ_PGEX01000001.1"/>
</dbReference>
<evidence type="ECO:0000313" key="6">
    <source>
        <dbReference type="EMBL" id="PJJ41196.1"/>
    </source>
</evidence>
<name>A0A2M9A651_9BACT</name>
<feature type="transmembrane region" description="Helical" evidence="5">
    <location>
        <begin position="83"/>
        <end position="112"/>
    </location>
</feature>
<dbReference type="Proteomes" id="UP000231134">
    <property type="component" value="Unassembled WGS sequence"/>
</dbReference>
<feature type="transmembrane region" description="Helical" evidence="5">
    <location>
        <begin position="28"/>
        <end position="47"/>
    </location>
</feature>
<dbReference type="Pfam" id="PF04191">
    <property type="entry name" value="PEMT"/>
    <property type="match status" value="1"/>
</dbReference>
<evidence type="ECO:0000256" key="3">
    <source>
        <dbReference type="ARBA" id="ARBA00022989"/>
    </source>
</evidence>
<reference evidence="6 7" key="1">
    <citation type="submission" date="2017-11" db="EMBL/GenBank/DDBJ databases">
        <title>Animal gut microbial communities from fecal samples from Wisconsin, USA.</title>
        <authorList>
            <person name="Neumann A."/>
        </authorList>
    </citation>
    <scope>NUCLEOTIDE SEQUENCE [LARGE SCALE GENOMIC DNA]</scope>
    <source>
        <strain evidence="6 7">UWS3</strain>
    </source>
</reference>
<gene>
    <name evidence="6" type="ORF">BGX16_1155</name>
</gene>
<organism evidence="6 7">
    <name type="scientific">Hallerella succinigenes</name>
    <dbReference type="NCBI Taxonomy" id="1896222"/>
    <lineage>
        <taxon>Bacteria</taxon>
        <taxon>Pseudomonadati</taxon>
        <taxon>Fibrobacterota</taxon>
        <taxon>Fibrobacteria</taxon>
        <taxon>Fibrobacterales</taxon>
        <taxon>Fibrobacteraceae</taxon>
        <taxon>Hallerella</taxon>
    </lineage>
</organism>
<accession>A0A2M9A651</accession>
<keyword evidence="3 5" id="KW-1133">Transmembrane helix</keyword>
<dbReference type="GO" id="GO:0032259">
    <property type="term" value="P:methylation"/>
    <property type="evidence" value="ECO:0007669"/>
    <property type="project" value="UniProtKB-KW"/>
</dbReference>
<dbReference type="Gene3D" id="1.20.120.1630">
    <property type="match status" value="1"/>
</dbReference>
<keyword evidence="7" id="KW-1185">Reference proteome</keyword>
<dbReference type="EMBL" id="PGEX01000001">
    <property type="protein sequence ID" value="PJJ41196.1"/>
    <property type="molecule type" value="Genomic_DNA"/>
</dbReference>
<keyword evidence="6" id="KW-0808">Transferase</keyword>
<proteinExistence type="predicted"/>
<evidence type="ECO:0000256" key="4">
    <source>
        <dbReference type="ARBA" id="ARBA00023136"/>
    </source>
</evidence>
<sequence length="194" mass="22173">MNVLYRFRGVILGIFAVALWAFPHSSEWIPASAGILALLGIVLRVEARRVIGEHTRGNEKAAPELVMWGIYAKLRHPLYLSNLCFCYAFVLFHLGWQTLSFAFAMGVTLFVFPLAKTEDVFLKKKFGERFVNWANRTPMFFPTSFSAAQGECTSSGVKRSVLASVLADRWTWVWLIFYTLLLFVRRFVELPVLL</sequence>